<dbReference type="SUPFAM" id="SSF53474">
    <property type="entry name" value="alpha/beta-Hydrolases"/>
    <property type="match status" value="1"/>
</dbReference>
<dbReference type="Proteomes" id="UP001152049">
    <property type="component" value="Unassembled WGS sequence"/>
</dbReference>
<dbReference type="Gene3D" id="3.40.50.1820">
    <property type="entry name" value="alpha/beta hydrolase"/>
    <property type="match status" value="1"/>
</dbReference>
<reference evidence="7" key="1">
    <citation type="submission" date="2022-09" db="EMBL/GenBank/DDBJ databases">
        <title>Fusarium specimens isolated from Avocado Roots.</title>
        <authorList>
            <person name="Stajich J."/>
            <person name="Roper C."/>
            <person name="Heimlech-Rivalta G."/>
        </authorList>
    </citation>
    <scope>NUCLEOTIDE SEQUENCE</scope>
    <source>
        <strain evidence="7">CF00136</strain>
    </source>
</reference>
<dbReference type="InterPro" id="IPR029058">
    <property type="entry name" value="AB_hydrolase_fold"/>
</dbReference>
<name>A0A9W8V7X6_9HYPO</name>
<evidence type="ECO:0000313" key="7">
    <source>
        <dbReference type="EMBL" id="KAJ4247834.1"/>
    </source>
</evidence>
<evidence type="ECO:0000256" key="2">
    <source>
        <dbReference type="ARBA" id="ARBA00004240"/>
    </source>
</evidence>
<evidence type="ECO:0000256" key="3">
    <source>
        <dbReference type="ARBA" id="ARBA00004370"/>
    </source>
</evidence>
<evidence type="ECO:0000256" key="4">
    <source>
        <dbReference type="ARBA" id="ARBA00022824"/>
    </source>
</evidence>
<dbReference type="PANTHER" id="PTHR48182">
    <property type="entry name" value="PROTEIN SERAC1"/>
    <property type="match status" value="1"/>
</dbReference>
<dbReference type="GO" id="GO:0016020">
    <property type="term" value="C:membrane"/>
    <property type="evidence" value="ECO:0007669"/>
    <property type="project" value="UniProtKB-SubCell"/>
</dbReference>
<comment type="caution">
    <text evidence="7">The sequence shown here is derived from an EMBL/GenBank/DDBJ whole genome shotgun (WGS) entry which is preliminary data.</text>
</comment>
<evidence type="ECO:0000313" key="8">
    <source>
        <dbReference type="Proteomes" id="UP001152049"/>
    </source>
</evidence>
<protein>
    <recommendedName>
        <fullName evidence="9">DUF676 domain-containing protein</fullName>
    </recommendedName>
</protein>
<accession>A0A9W8V7X6</accession>
<dbReference type="PANTHER" id="PTHR48182:SF2">
    <property type="entry name" value="PROTEIN SERAC1"/>
    <property type="match status" value="1"/>
</dbReference>
<evidence type="ECO:0000256" key="5">
    <source>
        <dbReference type="ARBA" id="ARBA00023128"/>
    </source>
</evidence>
<dbReference type="EMBL" id="JAOQAZ010000038">
    <property type="protein sequence ID" value="KAJ4247834.1"/>
    <property type="molecule type" value="Genomic_DNA"/>
</dbReference>
<keyword evidence="5" id="KW-0496">Mitochondrion</keyword>
<dbReference type="GO" id="GO:0005783">
    <property type="term" value="C:endoplasmic reticulum"/>
    <property type="evidence" value="ECO:0007669"/>
    <property type="project" value="UniProtKB-SubCell"/>
</dbReference>
<keyword evidence="4" id="KW-0256">Endoplasmic reticulum</keyword>
<sequence length="216" mass="23832">MPSYLNFRLRGIPLEYETRAQVRDLVSKALELGPSASPTVYSLAISPGDQNNRTATLSFPIIPDRLKGHSKTEWVIDLPNEDDLDFGKSVVFDTHFAGFTPLQRASDHDCHADLIVVCGLGGHALGSFKEKAGRFVWLRDALPLEVPHARVLTYGYNSELVQSSSFQSLTDLGRALQLDLEGIRDRGQQRPIVFIGHSLGGLVIKEVGFFLAVSRT</sequence>
<evidence type="ECO:0000256" key="1">
    <source>
        <dbReference type="ARBA" id="ARBA00004173"/>
    </source>
</evidence>
<dbReference type="OrthoDB" id="5097106at2759"/>
<keyword evidence="8" id="KW-1185">Reference proteome</keyword>
<evidence type="ECO:0000256" key="6">
    <source>
        <dbReference type="ARBA" id="ARBA00023136"/>
    </source>
</evidence>
<organism evidence="7 8">
    <name type="scientific">Fusarium torreyae</name>
    <dbReference type="NCBI Taxonomy" id="1237075"/>
    <lineage>
        <taxon>Eukaryota</taxon>
        <taxon>Fungi</taxon>
        <taxon>Dikarya</taxon>
        <taxon>Ascomycota</taxon>
        <taxon>Pezizomycotina</taxon>
        <taxon>Sordariomycetes</taxon>
        <taxon>Hypocreomycetidae</taxon>
        <taxon>Hypocreales</taxon>
        <taxon>Nectriaceae</taxon>
        <taxon>Fusarium</taxon>
    </lineage>
</organism>
<dbReference type="AlphaFoldDB" id="A0A9W8V7X6"/>
<evidence type="ECO:0008006" key="9">
    <source>
        <dbReference type="Google" id="ProtNLM"/>
    </source>
</evidence>
<dbReference type="InterPro" id="IPR052374">
    <property type="entry name" value="SERAC1"/>
</dbReference>
<gene>
    <name evidence="7" type="ORF">NW762_013043</name>
</gene>
<proteinExistence type="predicted"/>
<comment type="subcellular location">
    <subcellularLocation>
        <location evidence="2">Endoplasmic reticulum</location>
    </subcellularLocation>
    <subcellularLocation>
        <location evidence="3">Membrane</location>
    </subcellularLocation>
    <subcellularLocation>
        <location evidence="1">Mitochondrion</location>
    </subcellularLocation>
</comment>
<dbReference type="GO" id="GO:0005739">
    <property type="term" value="C:mitochondrion"/>
    <property type="evidence" value="ECO:0007669"/>
    <property type="project" value="UniProtKB-SubCell"/>
</dbReference>
<keyword evidence="6" id="KW-0472">Membrane</keyword>